<feature type="region of interest" description="Disordered" evidence="1">
    <location>
        <begin position="206"/>
        <end position="227"/>
    </location>
</feature>
<proteinExistence type="predicted"/>
<dbReference type="AlphaFoldDB" id="A0A4Y2CEN8"/>
<accession>A0A4Y2CEN8</accession>
<dbReference type="OrthoDB" id="10036956at2759"/>
<dbReference type="Proteomes" id="UP000499080">
    <property type="component" value="Unassembled WGS sequence"/>
</dbReference>
<reference evidence="2 3" key="1">
    <citation type="journal article" date="2019" name="Sci. Rep.">
        <title>Orb-weaving spider Araneus ventricosus genome elucidates the spidroin gene catalogue.</title>
        <authorList>
            <person name="Kono N."/>
            <person name="Nakamura H."/>
            <person name="Ohtoshi R."/>
            <person name="Moran D.A.P."/>
            <person name="Shinohara A."/>
            <person name="Yoshida Y."/>
            <person name="Fujiwara M."/>
            <person name="Mori M."/>
            <person name="Tomita M."/>
            <person name="Arakawa K."/>
        </authorList>
    </citation>
    <scope>NUCLEOTIDE SEQUENCE [LARGE SCALE GENOMIC DNA]</scope>
</reference>
<evidence type="ECO:0000256" key="1">
    <source>
        <dbReference type="SAM" id="MobiDB-lite"/>
    </source>
</evidence>
<name>A0A4Y2CEN8_ARAVE</name>
<sequence length="345" mass="38182">DIFDKPPLSNGCKSGDKQEYTVAEIKLPSYVSISCAINGYANYGRFCRSRDNSPARSSFRKSSLEPSMLADMNRKESYESHRYSRSQSDCNGTMQSVFTESKRVTVSKQIQIPLKSSIKYTTEVTLTNGHTERTLSSSSSVTKVVTNGHSNDSLVLAKEVGSDGTKSLVQQRIESLYGKSVGDEIKVNVKNSHKSKDIHVNGVENSITSSNPVPNGKNHAGSVSPPVFRHLNEDFRKQLQMNIPKKSDSEKPSSKPVKKLQNGSSKDFILKKDEVFSPIPNGVGHDECDRIKSMTPPPIKSKSSFDKDPPTTVNTSNGDEKEGYKFLNLIDVEKEKIQAQVKQLE</sequence>
<evidence type="ECO:0000313" key="2">
    <source>
        <dbReference type="EMBL" id="GBM02217.1"/>
    </source>
</evidence>
<dbReference type="EMBL" id="BGPR01086132">
    <property type="protein sequence ID" value="GBM02217.1"/>
    <property type="molecule type" value="Genomic_DNA"/>
</dbReference>
<protein>
    <submittedName>
        <fullName evidence="2">Uncharacterized protein</fullName>
    </submittedName>
</protein>
<gene>
    <name evidence="2" type="ORF">AVEN_19177_1</name>
</gene>
<keyword evidence="3" id="KW-1185">Reference proteome</keyword>
<feature type="non-terminal residue" evidence="2">
    <location>
        <position position="345"/>
    </location>
</feature>
<comment type="caution">
    <text evidence="2">The sequence shown here is derived from an EMBL/GenBank/DDBJ whole genome shotgun (WGS) entry which is preliminary data.</text>
</comment>
<feature type="non-terminal residue" evidence="2">
    <location>
        <position position="1"/>
    </location>
</feature>
<evidence type="ECO:0000313" key="3">
    <source>
        <dbReference type="Proteomes" id="UP000499080"/>
    </source>
</evidence>
<organism evidence="2 3">
    <name type="scientific">Araneus ventricosus</name>
    <name type="common">Orbweaver spider</name>
    <name type="synonym">Epeira ventricosa</name>
    <dbReference type="NCBI Taxonomy" id="182803"/>
    <lineage>
        <taxon>Eukaryota</taxon>
        <taxon>Metazoa</taxon>
        <taxon>Ecdysozoa</taxon>
        <taxon>Arthropoda</taxon>
        <taxon>Chelicerata</taxon>
        <taxon>Arachnida</taxon>
        <taxon>Araneae</taxon>
        <taxon>Araneomorphae</taxon>
        <taxon>Entelegynae</taxon>
        <taxon>Araneoidea</taxon>
        <taxon>Araneidae</taxon>
        <taxon>Araneus</taxon>
    </lineage>
</organism>
<feature type="region of interest" description="Disordered" evidence="1">
    <location>
        <begin position="243"/>
        <end position="320"/>
    </location>
</feature>